<feature type="domain" description="OmpR/PhoB-type" evidence="11">
    <location>
        <begin position="122"/>
        <end position="217"/>
    </location>
</feature>
<dbReference type="InterPro" id="IPR001789">
    <property type="entry name" value="Sig_transdc_resp-reg_receiver"/>
</dbReference>
<dbReference type="Gene3D" id="6.10.250.690">
    <property type="match status" value="1"/>
</dbReference>
<gene>
    <name evidence="12" type="ORF">IAA53_06070</name>
</gene>
<feature type="modified residue" description="4-aspartylphosphate" evidence="8">
    <location>
        <position position="52"/>
    </location>
</feature>
<evidence type="ECO:0000256" key="8">
    <source>
        <dbReference type="PROSITE-ProRule" id="PRU00169"/>
    </source>
</evidence>
<dbReference type="EMBL" id="DVHE01000048">
    <property type="protein sequence ID" value="HIR50837.1"/>
    <property type="molecule type" value="Genomic_DNA"/>
</dbReference>
<dbReference type="InterPro" id="IPR036388">
    <property type="entry name" value="WH-like_DNA-bd_sf"/>
</dbReference>
<dbReference type="Pfam" id="PF00072">
    <property type="entry name" value="Response_reg"/>
    <property type="match status" value="1"/>
</dbReference>
<evidence type="ECO:0000313" key="12">
    <source>
        <dbReference type="EMBL" id="HIR50837.1"/>
    </source>
</evidence>
<evidence type="ECO:0000256" key="5">
    <source>
        <dbReference type="ARBA" id="ARBA00023125"/>
    </source>
</evidence>
<dbReference type="PROSITE" id="PS51755">
    <property type="entry name" value="OMPR_PHOB"/>
    <property type="match status" value="1"/>
</dbReference>
<keyword evidence="2 8" id="KW-0597">Phosphoprotein</keyword>
<sequence length="219" mass="24712">MLKVLIVEDERPIADLVEMNLTASGYACTTVYDGIAAADLLEKNAYDLVLLDVMLPGLSGYDLMEQIRPLHIPVIFITAQGSTADRVRGLRAGADDYLVKPFEIVELIARVESVLRRAGKGDEHFSVGDVEVDVRSMQVTKGGVPVQLTRKEYDLLLLFVRNPNIALFRDTIYERVWESDFLGDSRTVDLHVQRLRKKLGWQDRLSAVYKVGYRLEVSK</sequence>
<evidence type="ECO:0000259" key="10">
    <source>
        <dbReference type="PROSITE" id="PS50110"/>
    </source>
</evidence>
<keyword evidence="3" id="KW-0902">Two-component regulatory system</keyword>
<evidence type="ECO:0000313" key="13">
    <source>
        <dbReference type="Proteomes" id="UP000824239"/>
    </source>
</evidence>
<evidence type="ECO:0000259" key="11">
    <source>
        <dbReference type="PROSITE" id="PS51755"/>
    </source>
</evidence>
<dbReference type="Proteomes" id="UP000824239">
    <property type="component" value="Unassembled WGS sequence"/>
</dbReference>
<evidence type="ECO:0000256" key="4">
    <source>
        <dbReference type="ARBA" id="ARBA00023015"/>
    </source>
</evidence>
<dbReference type="GO" id="GO:0006355">
    <property type="term" value="P:regulation of DNA-templated transcription"/>
    <property type="evidence" value="ECO:0007669"/>
    <property type="project" value="InterPro"/>
</dbReference>
<comment type="function">
    <text evidence="7">May play the central regulatory role in sporulation. It may be an element of the effector pathway responsible for the activation of sporulation genes in response to nutritional stress. Spo0A may act in concert with spo0H (a sigma factor) to control the expression of some genes that are critical to the sporulation process.</text>
</comment>
<dbReference type="GO" id="GO:0000976">
    <property type="term" value="F:transcription cis-regulatory region binding"/>
    <property type="evidence" value="ECO:0007669"/>
    <property type="project" value="TreeGrafter"/>
</dbReference>
<protein>
    <recommendedName>
        <fullName evidence="1">Stage 0 sporulation protein A homolog</fullName>
    </recommendedName>
</protein>
<dbReference type="GO" id="GO:0032993">
    <property type="term" value="C:protein-DNA complex"/>
    <property type="evidence" value="ECO:0007669"/>
    <property type="project" value="TreeGrafter"/>
</dbReference>
<dbReference type="CDD" id="cd17574">
    <property type="entry name" value="REC_OmpR"/>
    <property type="match status" value="1"/>
</dbReference>
<reference evidence="12" key="1">
    <citation type="submission" date="2020-10" db="EMBL/GenBank/DDBJ databases">
        <authorList>
            <person name="Gilroy R."/>
        </authorList>
    </citation>
    <scope>NUCLEOTIDE SEQUENCE</scope>
    <source>
        <strain evidence="12">ChiBcec15-4380</strain>
    </source>
</reference>
<dbReference type="SUPFAM" id="SSF52172">
    <property type="entry name" value="CheY-like"/>
    <property type="match status" value="1"/>
</dbReference>
<dbReference type="PROSITE" id="PS50110">
    <property type="entry name" value="RESPONSE_REGULATORY"/>
    <property type="match status" value="1"/>
</dbReference>
<keyword evidence="6" id="KW-0804">Transcription</keyword>
<feature type="DNA-binding region" description="OmpR/PhoB-type" evidence="9">
    <location>
        <begin position="122"/>
        <end position="217"/>
    </location>
</feature>
<dbReference type="Gene3D" id="1.10.10.10">
    <property type="entry name" value="Winged helix-like DNA-binding domain superfamily/Winged helix DNA-binding domain"/>
    <property type="match status" value="1"/>
</dbReference>
<evidence type="ECO:0000256" key="3">
    <source>
        <dbReference type="ARBA" id="ARBA00023012"/>
    </source>
</evidence>
<dbReference type="Gene3D" id="3.40.50.2300">
    <property type="match status" value="1"/>
</dbReference>
<name>A0A9D1DHQ8_9FIRM</name>
<dbReference type="PANTHER" id="PTHR48111:SF1">
    <property type="entry name" value="TWO-COMPONENT RESPONSE REGULATOR ORR33"/>
    <property type="match status" value="1"/>
</dbReference>
<dbReference type="CDD" id="cd00383">
    <property type="entry name" value="trans_reg_C"/>
    <property type="match status" value="1"/>
</dbReference>
<dbReference type="InterPro" id="IPR039420">
    <property type="entry name" value="WalR-like"/>
</dbReference>
<evidence type="ECO:0000256" key="7">
    <source>
        <dbReference type="ARBA" id="ARBA00024867"/>
    </source>
</evidence>
<dbReference type="Pfam" id="PF00486">
    <property type="entry name" value="Trans_reg_C"/>
    <property type="match status" value="1"/>
</dbReference>
<dbReference type="InterPro" id="IPR001867">
    <property type="entry name" value="OmpR/PhoB-type_DNA-bd"/>
</dbReference>
<proteinExistence type="predicted"/>
<evidence type="ECO:0000256" key="6">
    <source>
        <dbReference type="ARBA" id="ARBA00023163"/>
    </source>
</evidence>
<dbReference type="PANTHER" id="PTHR48111">
    <property type="entry name" value="REGULATOR OF RPOS"/>
    <property type="match status" value="1"/>
</dbReference>
<dbReference type="GO" id="GO:0005829">
    <property type="term" value="C:cytosol"/>
    <property type="evidence" value="ECO:0007669"/>
    <property type="project" value="TreeGrafter"/>
</dbReference>
<dbReference type="SMART" id="SM00448">
    <property type="entry name" value="REC"/>
    <property type="match status" value="1"/>
</dbReference>
<dbReference type="SMART" id="SM00862">
    <property type="entry name" value="Trans_reg_C"/>
    <property type="match status" value="1"/>
</dbReference>
<organism evidence="12 13">
    <name type="scientific">Candidatus Avoscillospira avicola</name>
    <dbReference type="NCBI Taxonomy" id="2840706"/>
    <lineage>
        <taxon>Bacteria</taxon>
        <taxon>Bacillati</taxon>
        <taxon>Bacillota</taxon>
        <taxon>Clostridia</taxon>
        <taxon>Eubacteriales</taxon>
        <taxon>Oscillospiraceae</taxon>
        <taxon>Oscillospiraceae incertae sedis</taxon>
        <taxon>Candidatus Avoscillospira</taxon>
    </lineage>
</organism>
<accession>A0A9D1DHQ8</accession>
<evidence type="ECO:0000256" key="1">
    <source>
        <dbReference type="ARBA" id="ARBA00018672"/>
    </source>
</evidence>
<keyword evidence="5 9" id="KW-0238">DNA-binding</keyword>
<evidence type="ECO:0000256" key="2">
    <source>
        <dbReference type="ARBA" id="ARBA00022553"/>
    </source>
</evidence>
<dbReference type="GO" id="GO:0000156">
    <property type="term" value="F:phosphorelay response regulator activity"/>
    <property type="evidence" value="ECO:0007669"/>
    <property type="project" value="TreeGrafter"/>
</dbReference>
<dbReference type="AlphaFoldDB" id="A0A9D1DHQ8"/>
<keyword evidence="4" id="KW-0805">Transcription regulation</keyword>
<comment type="caution">
    <text evidence="12">The sequence shown here is derived from an EMBL/GenBank/DDBJ whole genome shotgun (WGS) entry which is preliminary data.</text>
</comment>
<feature type="domain" description="Response regulatory" evidence="10">
    <location>
        <begin position="3"/>
        <end position="115"/>
    </location>
</feature>
<reference evidence="12" key="2">
    <citation type="journal article" date="2021" name="PeerJ">
        <title>Extensive microbial diversity within the chicken gut microbiome revealed by metagenomics and culture.</title>
        <authorList>
            <person name="Gilroy R."/>
            <person name="Ravi A."/>
            <person name="Getino M."/>
            <person name="Pursley I."/>
            <person name="Horton D.L."/>
            <person name="Alikhan N.F."/>
            <person name="Baker D."/>
            <person name="Gharbi K."/>
            <person name="Hall N."/>
            <person name="Watson M."/>
            <person name="Adriaenssens E.M."/>
            <person name="Foster-Nyarko E."/>
            <person name="Jarju S."/>
            <person name="Secka A."/>
            <person name="Antonio M."/>
            <person name="Oren A."/>
            <person name="Chaudhuri R.R."/>
            <person name="La Ragione R."/>
            <person name="Hildebrand F."/>
            <person name="Pallen M.J."/>
        </authorList>
    </citation>
    <scope>NUCLEOTIDE SEQUENCE</scope>
    <source>
        <strain evidence="12">ChiBcec15-4380</strain>
    </source>
</reference>
<dbReference type="InterPro" id="IPR011006">
    <property type="entry name" value="CheY-like_superfamily"/>
</dbReference>
<evidence type="ECO:0000256" key="9">
    <source>
        <dbReference type="PROSITE-ProRule" id="PRU01091"/>
    </source>
</evidence>